<dbReference type="Gene3D" id="3.60.21.10">
    <property type="match status" value="1"/>
</dbReference>
<comment type="caution">
    <text evidence="2">The sequence shown here is derived from an EMBL/GenBank/DDBJ whole genome shotgun (WGS) entry which is preliminary data.</text>
</comment>
<dbReference type="GO" id="GO:0008253">
    <property type="term" value="F:5'-nucleotidase activity"/>
    <property type="evidence" value="ECO:0007669"/>
    <property type="project" value="TreeGrafter"/>
</dbReference>
<dbReference type="GO" id="GO:0046872">
    <property type="term" value="F:metal ion binding"/>
    <property type="evidence" value="ECO:0007669"/>
    <property type="project" value="UniProtKB-KW"/>
</dbReference>
<dbReference type="SUPFAM" id="SSF56300">
    <property type="entry name" value="Metallo-dependent phosphatases"/>
    <property type="match status" value="1"/>
</dbReference>
<dbReference type="Proteomes" id="UP001107558">
    <property type="component" value="Chromosome 3"/>
</dbReference>
<accession>A0A9J6BL15</accession>
<gene>
    <name evidence="2" type="ORF">PVAND_000348</name>
</gene>
<evidence type="ECO:0000313" key="3">
    <source>
        <dbReference type="Proteomes" id="UP001107558"/>
    </source>
</evidence>
<evidence type="ECO:0000256" key="1">
    <source>
        <dbReference type="ARBA" id="ARBA00022723"/>
    </source>
</evidence>
<reference evidence="2" key="1">
    <citation type="submission" date="2021-03" db="EMBL/GenBank/DDBJ databases">
        <title>Chromosome level genome of the anhydrobiotic midge Polypedilum vanderplanki.</title>
        <authorList>
            <person name="Yoshida Y."/>
            <person name="Kikawada T."/>
            <person name="Gusev O."/>
        </authorList>
    </citation>
    <scope>NUCLEOTIDE SEQUENCE</scope>
    <source>
        <strain evidence="2">NIAS01</strain>
        <tissue evidence="2">Whole body or cell culture</tissue>
    </source>
</reference>
<dbReference type="EMBL" id="JADBJN010000003">
    <property type="protein sequence ID" value="KAG5670062.1"/>
    <property type="molecule type" value="Genomic_DNA"/>
</dbReference>
<dbReference type="OrthoDB" id="7722975at2759"/>
<protein>
    <submittedName>
        <fullName evidence="2">Uncharacterized protein</fullName>
    </submittedName>
</protein>
<sequence>MFPDHSRNHIEGPVDIDALVNYIEKNAPINLPPLFNRTLWYNKFRWNATQYFLDLEPADAMTIGNHEFDHGIEGLVPFLERIKSPVISCNIDTTHEPEFGNFSINQ</sequence>
<evidence type="ECO:0000313" key="2">
    <source>
        <dbReference type="EMBL" id="KAG5670062.1"/>
    </source>
</evidence>
<dbReference type="AlphaFoldDB" id="A0A9J6BL15"/>
<dbReference type="GO" id="GO:0005886">
    <property type="term" value="C:plasma membrane"/>
    <property type="evidence" value="ECO:0007669"/>
    <property type="project" value="TreeGrafter"/>
</dbReference>
<dbReference type="InterPro" id="IPR006179">
    <property type="entry name" value="5_nucleotidase/apyrase"/>
</dbReference>
<dbReference type="PANTHER" id="PTHR11575:SF32">
    <property type="entry name" value="APYRASE-LIKE PROTEIN"/>
    <property type="match status" value="1"/>
</dbReference>
<dbReference type="PANTHER" id="PTHR11575">
    <property type="entry name" value="5'-NUCLEOTIDASE-RELATED"/>
    <property type="match status" value="1"/>
</dbReference>
<dbReference type="GO" id="GO:0006196">
    <property type="term" value="P:AMP catabolic process"/>
    <property type="evidence" value="ECO:0007669"/>
    <property type="project" value="TreeGrafter"/>
</dbReference>
<proteinExistence type="predicted"/>
<name>A0A9J6BL15_POLVA</name>
<dbReference type="InterPro" id="IPR029052">
    <property type="entry name" value="Metallo-depent_PP-like"/>
</dbReference>
<keyword evidence="1" id="KW-0479">Metal-binding</keyword>
<organism evidence="2 3">
    <name type="scientific">Polypedilum vanderplanki</name>
    <name type="common">Sleeping chironomid midge</name>
    <dbReference type="NCBI Taxonomy" id="319348"/>
    <lineage>
        <taxon>Eukaryota</taxon>
        <taxon>Metazoa</taxon>
        <taxon>Ecdysozoa</taxon>
        <taxon>Arthropoda</taxon>
        <taxon>Hexapoda</taxon>
        <taxon>Insecta</taxon>
        <taxon>Pterygota</taxon>
        <taxon>Neoptera</taxon>
        <taxon>Endopterygota</taxon>
        <taxon>Diptera</taxon>
        <taxon>Nematocera</taxon>
        <taxon>Chironomoidea</taxon>
        <taxon>Chironomidae</taxon>
        <taxon>Chironominae</taxon>
        <taxon>Polypedilum</taxon>
        <taxon>Polypedilum</taxon>
    </lineage>
</organism>
<keyword evidence="3" id="KW-1185">Reference proteome</keyword>